<gene>
    <name evidence="3" type="primary">LOC113461148</name>
</gene>
<dbReference type="PANTHER" id="PTHR35103:SF1">
    <property type="entry name" value="OS06G0115700 PROTEIN"/>
    <property type="match status" value="1"/>
</dbReference>
<dbReference type="GeneID" id="113461148"/>
<feature type="region of interest" description="Disordered" evidence="1">
    <location>
        <begin position="61"/>
        <end position="147"/>
    </location>
</feature>
<dbReference type="PANTHER" id="PTHR35103">
    <property type="entry name" value="OS06G0115700 PROTEIN"/>
    <property type="match status" value="1"/>
</dbReference>
<name>A0A8B8ZAT2_PHODC</name>
<evidence type="ECO:0000313" key="3">
    <source>
        <dbReference type="RefSeq" id="XP_038971185.1"/>
    </source>
</evidence>
<evidence type="ECO:0000256" key="1">
    <source>
        <dbReference type="SAM" id="MobiDB-lite"/>
    </source>
</evidence>
<keyword evidence="2" id="KW-1185">Reference proteome</keyword>
<reference evidence="2" key="1">
    <citation type="journal article" date="2019" name="Nat. Commun.">
        <title>Genome-wide association mapping of date palm fruit traits.</title>
        <authorList>
            <person name="Hazzouri K.M."/>
            <person name="Gros-Balthazard M."/>
            <person name="Flowers J.M."/>
            <person name="Copetti D."/>
            <person name="Lemansour A."/>
            <person name="Lebrun M."/>
            <person name="Masmoudi K."/>
            <person name="Ferrand S."/>
            <person name="Dhar M.I."/>
            <person name="Fresquez Z.A."/>
            <person name="Rosas U."/>
            <person name="Zhang J."/>
            <person name="Talag J."/>
            <person name="Lee S."/>
            <person name="Kudrna D."/>
            <person name="Powell R.F."/>
            <person name="Leitch I.J."/>
            <person name="Krueger R.R."/>
            <person name="Wing R.A."/>
            <person name="Amiri K.M.A."/>
            <person name="Purugganan M.D."/>
        </authorList>
    </citation>
    <scope>NUCLEOTIDE SEQUENCE [LARGE SCALE GENOMIC DNA]</scope>
    <source>
        <strain evidence="2">cv. Khalas</strain>
    </source>
</reference>
<protein>
    <submittedName>
        <fullName evidence="3">Uncharacterized protein LOC113461148</fullName>
    </submittedName>
</protein>
<dbReference type="Proteomes" id="UP000228380">
    <property type="component" value="Chromosome 17"/>
</dbReference>
<dbReference type="OrthoDB" id="1723663at2759"/>
<proteinExistence type="predicted"/>
<evidence type="ECO:0000313" key="2">
    <source>
        <dbReference type="Proteomes" id="UP000228380"/>
    </source>
</evidence>
<feature type="compositionally biased region" description="Basic and acidic residues" evidence="1">
    <location>
        <begin position="107"/>
        <end position="116"/>
    </location>
</feature>
<accession>A0A8B8ZAT2</accession>
<dbReference type="RefSeq" id="XP_038971185.1">
    <property type="nucleotide sequence ID" value="XM_039115257.1"/>
</dbReference>
<reference evidence="3" key="2">
    <citation type="submission" date="2025-08" db="UniProtKB">
        <authorList>
            <consortium name="RefSeq"/>
        </authorList>
    </citation>
    <scope>IDENTIFICATION</scope>
    <source>
        <tissue evidence="3">Young leaves</tissue>
    </source>
</reference>
<dbReference type="AlphaFoldDB" id="A0A8B8ZAT2"/>
<dbReference type="KEGG" id="pda:113461148"/>
<sequence>MVAALGPGRFYGSSLLQPRFYIDVKLNEDRVDPSVHVMDPLLSWTNEAHWSMGVLNLKRHHLQGRPKDSIKNPRAQQDRMHKNSPSLDRNPATKARLSGLKRKRVGRLGDEFDRIMEQQQMGKHSEAGEGVASRTQPEAGHGGSGTR</sequence>
<organism evidence="2 3">
    <name type="scientific">Phoenix dactylifera</name>
    <name type="common">Date palm</name>
    <dbReference type="NCBI Taxonomy" id="42345"/>
    <lineage>
        <taxon>Eukaryota</taxon>
        <taxon>Viridiplantae</taxon>
        <taxon>Streptophyta</taxon>
        <taxon>Embryophyta</taxon>
        <taxon>Tracheophyta</taxon>
        <taxon>Spermatophyta</taxon>
        <taxon>Magnoliopsida</taxon>
        <taxon>Liliopsida</taxon>
        <taxon>Arecaceae</taxon>
        <taxon>Coryphoideae</taxon>
        <taxon>Phoeniceae</taxon>
        <taxon>Phoenix</taxon>
    </lineage>
</organism>
<feature type="compositionally biased region" description="Basic and acidic residues" evidence="1">
    <location>
        <begin position="65"/>
        <end position="81"/>
    </location>
</feature>